<feature type="chain" id="PRO_5022197264" evidence="1">
    <location>
        <begin position="24"/>
        <end position="152"/>
    </location>
</feature>
<organism evidence="3 4">
    <name type="scientific">Novosphingobium sediminis</name>
    <dbReference type="NCBI Taxonomy" id="707214"/>
    <lineage>
        <taxon>Bacteria</taxon>
        <taxon>Pseudomonadati</taxon>
        <taxon>Pseudomonadota</taxon>
        <taxon>Alphaproteobacteria</taxon>
        <taxon>Sphingomonadales</taxon>
        <taxon>Sphingomonadaceae</taxon>
        <taxon>Novosphingobium</taxon>
    </lineage>
</organism>
<keyword evidence="1" id="KW-0732">Signal</keyword>
<feature type="signal peptide" evidence="1">
    <location>
        <begin position="1"/>
        <end position="23"/>
    </location>
</feature>
<dbReference type="Pfam" id="PF12680">
    <property type="entry name" value="SnoaL_2"/>
    <property type="match status" value="1"/>
</dbReference>
<dbReference type="Gene3D" id="3.10.450.50">
    <property type="match status" value="1"/>
</dbReference>
<dbReference type="RefSeq" id="WP_246135227.1">
    <property type="nucleotide sequence ID" value="NZ_BJYR01000019.1"/>
</dbReference>
<evidence type="ECO:0000313" key="3">
    <source>
        <dbReference type="EMBL" id="GEO01103.1"/>
    </source>
</evidence>
<evidence type="ECO:0000256" key="1">
    <source>
        <dbReference type="SAM" id="SignalP"/>
    </source>
</evidence>
<gene>
    <name evidence="3" type="ORF">NSE01_29350</name>
</gene>
<dbReference type="Proteomes" id="UP000321464">
    <property type="component" value="Unassembled WGS sequence"/>
</dbReference>
<evidence type="ECO:0000259" key="2">
    <source>
        <dbReference type="Pfam" id="PF12680"/>
    </source>
</evidence>
<dbReference type="InterPro" id="IPR037401">
    <property type="entry name" value="SnoaL-like"/>
</dbReference>
<dbReference type="EMBL" id="BJYR01000019">
    <property type="protein sequence ID" value="GEO01103.1"/>
    <property type="molecule type" value="Genomic_DNA"/>
</dbReference>
<name>A0A512AN12_9SPHN</name>
<protein>
    <submittedName>
        <fullName evidence="3">Membrane protein</fullName>
    </submittedName>
</protein>
<accession>A0A512AN12</accession>
<dbReference type="SUPFAM" id="SSF54427">
    <property type="entry name" value="NTF2-like"/>
    <property type="match status" value="1"/>
</dbReference>
<dbReference type="InterPro" id="IPR032710">
    <property type="entry name" value="NTF2-like_dom_sf"/>
</dbReference>
<keyword evidence="4" id="KW-1185">Reference proteome</keyword>
<dbReference type="AlphaFoldDB" id="A0A512AN12"/>
<comment type="caution">
    <text evidence="3">The sequence shown here is derived from an EMBL/GenBank/DDBJ whole genome shotgun (WGS) entry which is preliminary data.</text>
</comment>
<evidence type="ECO:0000313" key="4">
    <source>
        <dbReference type="Proteomes" id="UP000321464"/>
    </source>
</evidence>
<reference evidence="3 4" key="1">
    <citation type="submission" date="2019-07" db="EMBL/GenBank/DDBJ databases">
        <title>Whole genome shotgun sequence of Novosphingobium sediminis NBRC 106119.</title>
        <authorList>
            <person name="Hosoyama A."/>
            <person name="Uohara A."/>
            <person name="Ohji S."/>
            <person name="Ichikawa N."/>
        </authorList>
    </citation>
    <scope>NUCLEOTIDE SEQUENCE [LARGE SCALE GENOMIC DNA]</scope>
    <source>
        <strain evidence="3 4">NBRC 106119</strain>
    </source>
</reference>
<sequence>MKMLGRIAACLAVAAFLAAPLSAKPAPSLTERNRAIITDFAHLFYDKRDVRAAFAKYVAPDYIQHNANILDGRDAAIAALEPMFRQEGSRFEIKRIVVDGDMAVVHLHGRAGAAGNGGTVADIYRLKGGKIVEHWDILQPIADKPLNSHAYF</sequence>
<proteinExistence type="predicted"/>
<feature type="domain" description="SnoaL-like" evidence="2">
    <location>
        <begin position="44"/>
        <end position="134"/>
    </location>
</feature>